<dbReference type="InterPro" id="IPR005653">
    <property type="entry name" value="OstA-like_N"/>
</dbReference>
<dbReference type="Proteomes" id="UP000319783">
    <property type="component" value="Unassembled WGS sequence"/>
</dbReference>
<protein>
    <recommendedName>
        <fullName evidence="3">Organic solvent tolerance-like N-terminal domain-containing protein</fullName>
    </recommendedName>
</protein>
<dbReference type="InterPro" id="IPR026265">
    <property type="entry name" value="LptC"/>
</dbReference>
<organism evidence="4 5">
    <name type="scientific">Candidatus Jettenia ecosi</name>
    <dbReference type="NCBI Taxonomy" id="2494326"/>
    <lineage>
        <taxon>Bacteria</taxon>
        <taxon>Pseudomonadati</taxon>
        <taxon>Planctomycetota</taxon>
        <taxon>Candidatus Brocadiia</taxon>
        <taxon>Candidatus Brocadiales</taxon>
        <taxon>Candidatus Brocadiaceae</taxon>
        <taxon>Candidatus Jettenia</taxon>
    </lineage>
</organism>
<dbReference type="NCBIfam" id="TIGR04409">
    <property type="entry name" value="LptC_YrbK"/>
    <property type="match status" value="1"/>
</dbReference>
<evidence type="ECO:0000313" key="4">
    <source>
        <dbReference type="EMBL" id="TLD40236.1"/>
    </source>
</evidence>
<dbReference type="InterPro" id="IPR052037">
    <property type="entry name" value="LPS_export_LptA"/>
</dbReference>
<evidence type="ECO:0000313" key="5">
    <source>
        <dbReference type="Proteomes" id="UP000319783"/>
    </source>
</evidence>
<dbReference type="GO" id="GO:0030288">
    <property type="term" value="C:outer membrane-bounded periplasmic space"/>
    <property type="evidence" value="ECO:0007669"/>
    <property type="project" value="TreeGrafter"/>
</dbReference>
<evidence type="ECO:0000256" key="2">
    <source>
        <dbReference type="SAM" id="MobiDB-lite"/>
    </source>
</evidence>
<accession>A0A533Q6L3</accession>
<dbReference type="InterPro" id="IPR010664">
    <property type="entry name" value="LipoPS_assembly_LptC-rel"/>
</dbReference>
<sequence>MTKRRYILLSIPLACIACIIVSLVISQPRKEKKDQKTDPASKEDFSARKEAQNINSNDKLIQTVEGLSIPKYDEQGNETLIMRGKNTFLLNNNIYKIVEPEIEFLDSANPEQGTQSVFITSDNGEMNNVSNEGYLSDNVIVNLDQETKLNTNYLRYSPEKKSVYTDDFVTITGKGIMIKGQGCEIDLVNKKMWIKKDAEMEMDGANNDLFFLSEEDTPQAAQTLPEDTPPINETSEEKISHEKTFIRSSGQLVFNRHSDTHVMVFHNSVEVKKGSSTVFSDELVIFVDSETKKTKQAIASGNVLASQETTIAKGSSLTWDVSTQTATLEDTYKAEFIKDDLHIDAQKMIFYKDVGKIDIPGSGNLKANTKRKSDKNNTPGNADKTDNTITVKWEGKMNFLEETREANFEKNIEVRKENSILFCNNLNATFSDRDFHLNTLKATENIHIIDKKSNLYSEAIGDVVTWNVKSKITVLKGRPFALLREGDKRQIHSPKVLFYGNENNILCEGKGTFYEKGGEAPPHKSTEDADIKVNWVKKMVYNSKLKKASFFEQVQATRGEQKLNGDQIDAYMNDEKSVSKIVATNNVYFFSKNLNNSEGLGTLLIWDLIQNVALLTGNPKAELRREGARTFSEKIYFDIDGNHITWEGRPHWQLITNK</sequence>
<dbReference type="Pfam" id="PF03968">
    <property type="entry name" value="LptD_N"/>
    <property type="match status" value="2"/>
</dbReference>
<keyword evidence="1" id="KW-0732">Signal</keyword>
<gene>
    <name evidence="4" type="ORF">JETT_3493</name>
</gene>
<dbReference type="Gene3D" id="2.60.450.10">
    <property type="entry name" value="Lipopolysaccharide (LPS) transport protein A like domain"/>
    <property type="match status" value="4"/>
</dbReference>
<proteinExistence type="predicted"/>
<dbReference type="PANTHER" id="PTHR36504:SF1">
    <property type="entry name" value="LIPOPOLYSACCHARIDE EXPORT SYSTEM PROTEIN LPTA"/>
    <property type="match status" value="1"/>
</dbReference>
<comment type="caution">
    <text evidence="4">The sequence shown here is derived from an EMBL/GenBank/DDBJ whole genome shotgun (WGS) entry which is preliminary data.</text>
</comment>
<dbReference type="GO" id="GO:0005886">
    <property type="term" value="C:plasma membrane"/>
    <property type="evidence" value="ECO:0007669"/>
    <property type="project" value="InterPro"/>
</dbReference>
<dbReference type="EMBL" id="SULG01000117">
    <property type="protein sequence ID" value="TLD40236.1"/>
    <property type="molecule type" value="Genomic_DNA"/>
</dbReference>
<dbReference type="GO" id="GO:0009279">
    <property type="term" value="C:cell outer membrane"/>
    <property type="evidence" value="ECO:0007669"/>
    <property type="project" value="TreeGrafter"/>
</dbReference>
<name>A0A533Q6L3_9BACT</name>
<feature type="domain" description="Organic solvent tolerance-like N-terminal" evidence="3">
    <location>
        <begin position="539"/>
        <end position="640"/>
    </location>
</feature>
<dbReference type="Pfam" id="PF06835">
    <property type="entry name" value="LptC"/>
    <property type="match status" value="1"/>
</dbReference>
<feature type="domain" description="Organic solvent tolerance-like N-terminal" evidence="3">
    <location>
        <begin position="259"/>
        <end position="353"/>
    </location>
</feature>
<evidence type="ECO:0000259" key="3">
    <source>
        <dbReference type="Pfam" id="PF03968"/>
    </source>
</evidence>
<dbReference type="GO" id="GO:0017089">
    <property type="term" value="F:glycolipid transfer activity"/>
    <property type="evidence" value="ECO:0007669"/>
    <property type="project" value="TreeGrafter"/>
</dbReference>
<feature type="region of interest" description="Disordered" evidence="2">
    <location>
        <begin position="362"/>
        <end position="386"/>
    </location>
</feature>
<dbReference type="PANTHER" id="PTHR36504">
    <property type="entry name" value="LIPOPOLYSACCHARIDE EXPORT SYSTEM PROTEIN LPTA"/>
    <property type="match status" value="1"/>
</dbReference>
<dbReference type="GO" id="GO:0015221">
    <property type="term" value="F:lipopolysaccharide transmembrane transporter activity"/>
    <property type="evidence" value="ECO:0007669"/>
    <property type="project" value="InterPro"/>
</dbReference>
<dbReference type="AlphaFoldDB" id="A0A533Q6L3"/>
<reference evidence="4 5" key="1">
    <citation type="submission" date="2019-04" db="EMBL/GenBank/DDBJ databases">
        <title>Genome of a novel bacterium Candidatus Jettenia ecosi reconstructed from metagenome of an anammox bioreactor.</title>
        <authorList>
            <person name="Mardanov A.V."/>
            <person name="Beletsky A.V."/>
            <person name="Ravin N.V."/>
            <person name="Botchkova E.A."/>
            <person name="Litti Y.V."/>
            <person name="Nozhevnikova A.N."/>
        </authorList>
    </citation>
    <scope>NUCLEOTIDE SEQUENCE [LARGE SCALE GENOMIC DNA]</scope>
    <source>
        <strain evidence="4">J2</strain>
    </source>
</reference>
<evidence type="ECO:0000256" key="1">
    <source>
        <dbReference type="ARBA" id="ARBA00022729"/>
    </source>
</evidence>